<dbReference type="SUPFAM" id="SSF50331">
    <property type="entry name" value="MOP-like"/>
    <property type="match status" value="1"/>
</dbReference>
<dbReference type="PANTHER" id="PTHR42781:SF4">
    <property type="entry name" value="SPERMIDINE_PUTRESCINE IMPORT ATP-BINDING PROTEIN POTA"/>
    <property type="match status" value="1"/>
</dbReference>
<dbReference type="FunFam" id="3.40.50.300:FF:000425">
    <property type="entry name" value="Probable ABC transporter, ATP-binding subunit"/>
    <property type="match status" value="1"/>
</dbReference>
<dbReference type="InterPro" id="IPR050093">
    <property type="entry name" value="ABC_SmlMolc_Importer"/>
</dbReference>
<accession>A0A2W5KN48</accession>
<keyword evidence="4" id="KW-0547">Nucleotide-binding</keyword>
<dbReference type="GO" id="GO:0015408">
    <property type="term" value="F:ABC-type ferric iron transporter activity"/>
    <property type="evidence" value="ECO:0007669"/>
    <property type="project" value="InterPro"/>
</dbReference>
<dbReference type="PROSITE" id="PS50893">
    <property type="entry name" value="ABC_TRANSPORTER_2"/>
    <property type="match status" value="1"/>
</dbReference>
<dbReference type="InterPro" id="IPR013611">
    <property type="entry name" value="Transp-assoc_OB_typ2"/>
</dbReference>
<evidence type="ECO:0000256" key="3">
    <source>
        <dbReference type="ARBA" id="ARBA00022496"/>
    </source>
</evidence>
<evidence type="ECO:0000313" key="12">
    <source>
        <dbReference type="Proteomes" id="UP000249046"/>
    </source>
</evidence>
<reference evidence="11 12" key="1">
    <citation type="submission" date="2017-08" db="EMBL/GenBank/DDBJ databases">
        <title>Infants hospitalized years apart are colonized by the same room-sourced microbial strains.</title>
        <authorList>
            <person name="Brooks B."/>
            <person name="Olm M.R."/>
            <person name="Firek B.A."/>
            <person name="Baker R."/>
            <person name="Thomas B.C."/>
            <person name="Morowitz M.J."/>
            <person name="Banfield J.F."/>
        </authorList>
    </citation>
    <scope>NUCLEOTIDE SEQUENCE [LARGE SCALE GENOMIC DNA]</scope>
    <source>
        <strain evidence="11">S2_005_003_R2_42</strain>
    </source>
</reference>
<keyword evidence="3" id="KW-0410">Iron transport</keyword>
<evidence type="ECO:0000256" key="6">
    <source>
        <dbReference type="ARBA" id="ARBA00023004"/>
    </source>
</evidence>
<keyword evidence="1" id="KW-0813">Transport</keyword>
<dbReference type="InterPro" id="IPR003439">
    <property type="entry name" value="ABC_transporter-like_ATP-bd"/>
</dbReference>
<dbReference type="InterPro" id="IPR017871">
    <property type="entry name" value="ABC_transporter-like_CS"/>
</dbReference>
<keyword evidence="5 11" id="KW-0067">ATP-binding</keyword>
<keyword evidence="7" id="KW-0406">Ion transport</keyword>
<evidence type="ECO:0000256" key="9">
    <source>
        <dbReference type="SAM" id="MobiDB-lite"/>
    </source>
</evidence>
<feature type="domain" description="ABC transporter" evidence="10">
    <location>
        <begin position="29"/>
        <end position="261"/>
    </location>
</feature>
<dbReference type="Pfam" id="PF08402">
    <property type="entry name" value="TOBE_2"/>
    <property type="match status" value="1"/>
</dbReference>
<evidence type="ECO:0000256" key="7">
    <source>
        <dbReference type="ARBA" id="ARBA00023065"/>
    </source>
</evidence>
<evidence type="ECO:0000256" key="1">
    <source>
        <dbReference type="ARBA" id="ARBA00022448"/>
    </source>
</evidence>
<dbReference type="Proteomes" id="UP000249046">
    <property type="component" value="Unassembled WGS sequence"/>
</dbReference>
<dbReference type="Pfam" id="PF00005">
    <property type="entry name" value="ABC_tran"/>
    <property type="match status" value="1"/>
</dbReference>
<feature type="region of interest" description="Disordered" evidence="9">
    <location>
        <begin position="1"/>
        <end position="23"/>
    </location>
</feature>
<keyword evidence="8" id="KW-0472">Membrane</keyword>
<evidence type="ECO:0000256" key="8">
    <source>
        <dbReference type="ARBA" id="ARBA00023136"/>
    </source>
</evidence>
<dbReference type="GO" id="GO:0005524">
    <property type="term" value="F:ATP binding"/>
    <property type="evidence" value="ECO:0007669"/>
    <property type="project" value="UniProtKB-KW"/>
</dbReference>
<dbReference type="PROSITE" id="PS00211">
    <property type="entry name" value="ABC_TRANSPORTER_1"/>
    <property type="match status" value="1"/>
</dbReference>
<name>A0A2W5KN48_9GAMM</name>
<dbReference type="SUPFAM" id="SSF52540">
    <property type="entry name" value="P-loop containing nucleoside triphosphate hydrolases"/>
    <property type="match status" value="1"/>
</dbReference>
<gene>
    <name evidence="11" type="ORF">DI564_06885</name>
</gene>
<dbReference type="InterPro" id="IPR008995">
    <property type="entry name" value="Mo/tungstate-bd_C_term_dom"/>
</dbReference>
<evidence type="ECO:0000256" key="5">
    <source>
        <dbReference type="ARBA" id="ARBA00022840"/>
    </source>
</evidence>
<dbReference type="GO" id="GO:0043190">
    <property type="term" value="C:ATP-binding cassette (ABC) transporter complex"/>
    <property type="evidence" value="ECO:0007669"/>
    <property type="project" value="InterPro"/>
</dbReference>
<dbReference type="SMART" id="SM00382">
    <property type="entry name" value="AAA"/>
    <property type="match status" value="1"/>
</dbReference>
<dbReference type="InterPro" id="IPR015853">
    <property type="entry name" value="ABC_transpr_FbpC"/>
</dbReference>
<evidence type="ECO:0000256" key="2">
    <source>
        <dbReference type="ARBA" id="ARBA00022475"/>
    </source>
</evidence>
<dbReference type="PANTHER" id="PTHR42781">
    <property type="entry name" value="SPERMIDINE/PUTRESCINE IMPORT ATP-BINDING PROTEIN POTA"/>
    <property type="match status" value="1"/>
</dbReference>
<dbReference type="InterPro" id="IPR027417">
    <property type="entry name" value="P-loop_NTPase"/>
</dbReference>
<comment type="caution">
    <text evidence="11">The sequence shown here is derived from an EMBL/GenBank/DDBJ whole genome shotgun (WGS) entry which is preliminary data.</text>
</comment>
<keyword evidence="2" id="KW-1003">Cell membrane</keyword>
<evidence type="ECO:0000259" key="10">
    <source>
        <dbReference type="PROSITE" id="PS50893"/>
    </source>
</evidence>
<evidence type="ECO:0000256" key="4">
    <source>
        <dbReference type="ARBA" id="ARBA00022741"/>
    </source>
</evidence>
<dbReference type="InterPro" id="IPR003593">
    <property type="entry name" value="AAA+_ATPase"/>
</dbReference>
<dbReference type="GO" id="GO:0016887">
    <property type="term" value="F:ATP hydrolysis activity"/>
    <property type="evidence" value="ECO:0007669"/>
    <property type="project" value="InterPro"/>
</dbReference>
<dbReference type="Gene3D" id="3.40.50.300">
    <property type="entry name" value="P-loop containing nucleotide triphosphate hydrolases"/>
    <property type="match status" value="1"/>
</dbReference>
<keyword evidence="6" id="KW-0408">Iron</keyword>
<protein>
    <submittedName>
        <fullName evidence="11">ABC transporter ATP-binding protein</fullName>
    </submittedName>
</protein>
<dbReference type="GO" id="GO:0015697">
    <property type="term" value="P:quaternary ammonium group transport"/>
    <property type="evidence" value="ECO:0007669"/>
    <property type="project" value="UniProtKB-ARBA"/>
</dbReference>
<dbReference type="EMBL" id="QFPO01000005">
    <property type="protein sequence ID" value="PZQ16355.1"/>
    <property type="molecule type" value="Genomic_DNA"/>
</dbReference>
<dbReference type="CDD" id="cd03259">
    <property type="entry name" value="ABC_Carb_Solutes_like"/>
    <property type="match status" value="1"/>
</dbReference>
<dbReference type="AlphaFoldDB" id="A0A2W5KN48"/>
<sequence>MRSNRADEPPPAAAFDRRDPRRDQPAAALAVQDLRQVYGARIALDGVSWQAAAGETVCLLGHSGCGKTTLLRLIAGLESPTAGRVLLDGEEVSGPQRHLAPERRGIGLVFQDYALFPHLSVLANVQFGLREGSAAARRAIALAALTRVGMQAHAEAFPHTLSGGEQQRVALARALAPQPRLLLMDEPFSNLDGRLRDQVRDDTLAVLREAGTTAVIVTHDPEEALRIADRIVLMRHGRIEQSDTPEALYRAPATLFAARFFCDLNEMPAACRDGAVATPLGRFDAPGFAEGAAVRVCVRPQDLSPSEAPGAVRGRVIERVFLGESEQLAIALDGLAQPLRLRRRAADASLRPGAALTLAAEHVLLYPDLPSPSPR</sequence>
<proteinExistence type="predicted"/>
<organism evidence="11 12">
    <name type="scientific">Rhodanobacter denitrificans</name>
    <dbReference type="NCBI Taxonomy" id="666685"/>
    <lineage>
        <taxon>Bacteria</taxon>
        <taxon>Pseudomonadati</taxon>
        <taxon>Pseudomonadota</taxon>
        <taxon>Gammaproteobacteria</taxon>
        <taxon>Lysobacterales</taxon>
        <taxon>Rhodanobacteraceae</taxon>
        <taxon>Rhodanobacter</taxon>
    </lineage>
</organism>
<evidence type="ECO:0000313" key="11">
    <source>
        <dbReference type="EMBL" id="PZQ16355.1"/>
    </source>
</evidence>